<name>A0A1E3GZV8_9HYPH</name>
<dbReference type="EMBL" id="MCRJ01000083">
    <property type="protein sequence ID" value="ODN69603.1"/>
    <property type="molecule type" value="Genomic_DNA"/>
</dbReference>
<keyword evidence="4" id="KW-1133">Transmembrane helix</keyword>
<evidence type="ECO:0000313" key="7">
    <source>
        <dbReference type="EMBL" id="ODN69603.1"/>
    </source>
</evidence>
<dbReference type="OrthoDB" id="8477889at2"/>
<keyword evidence="8" id="KW-1185">Reference proteome</keyword>
<comment type="subcellular location">
    <subcellularLocation>
        <location evidence="1">Cell membrane</location>
        <topology evidence="1">Multi-pass membrane protein</topology>
    </subcellularLocation>
</comment>
<dbReference type="RefSeq" id="WP_083255773.1">
    <property type="nucleotide sequence ID" value="NZ_MCRJ01000083.1"/>
</dbReference>
<dbReference type="InterPro" id="IPR005495">
    <property type="entry name" value="LptG/LptF_permease"/>
</dbReference>
<gene>
    <name evidence="7" type="ORF">A6302_03099</name>
</gene>
<organism evidence="7 8">
    <name type="scientific">Methylobrevis pamukkalensis</name>
    <dbReference type="NCBI Taxonomy" id="1439726"/>
    <lineage>
        <taxon>Bacteria</taxon>
        <taxon>Pseudomonadati</taxon>
        <taxon>Pseudomonadota</taxon>
        <taxon>Alphaproteobacteria</taxon>
        <taxon>Hyphomicrobiales</taxon>
        <taxon>Pleomorphomonadaceae</taxon>
        <taxon>Methylobrevis</taxon>
    </lineage>
</organism>
<comment type="caution">
    <text evidence="7">The sequence shown here is derived from an EMBL/GenBank/DDBJ whole genome shotgun (WGS) entry which is preliminary data.</text>
</comment>
<keyword evidence="2" id="KW-1003">Cell membrane</keyword>
<feature type="region of interest" description="Disordered" evidence="6">
    <location>
        <begin position="145"/>
        <end position="169"/>
    </location>
</feature>
<keyword evidence="5" id="KW-0472">Membrane</keyword>
<keyword evidence="3" id="KW-0812">Transmembrane</keyword>
<dbReference type="AlphaFoldDB" id="A0A1E3GZV8"/>
<evidence type="ECO:0000256" key="4">
    <source>
        <dbReference type="ARBA" id="ARBA00022989"/>
    </source>
</evidence>
<evidence type="ECO:0000256" key="6">
    <source>
        <dbReference type="SAM" id="MobiDB-lite"/>
    </source>
</evidence>
<dbReference type="Proteomes" id="UP000094622">
    <property type="component" value="Unassembled WGS sequence"/>
</dbReference>
<evidence type="ECO:0000256" key="3">
    <source>
        <dbReference type="ARBA" id="ARBA00022692"/>
    </source>
</evidence>
<accession>A0A1E3GZV8</accession>
<evidence type="ECO:0000256" key="1">
    <source>
        <dbReference type="ARBA" id="ARBA00004651"/>
    </source>
</evidence>
<evidence type="ECO:0000313" key="8">
    <source>
        <dbReference type="Proteomes" id="UP000094622"/>
    </source>
</evidence>
<sequence>MDRGVGRPTSLQLLRDYTTSVRADILANIAQPGRFVEVDDNFLFHIRNRAPDGSIQGLFIHDSRDPALTFTYTAERGRFIEAVGKTLMVMERGTIERTRHPGDSTTFVAFDSYAFDLTSLQPVIDEVRYQTRELTLQQLLTLPADDPRRVSEATRSPRRSTPGSPPRSIRRRWCWPCSCSWAFRARPAKAAGCRSSPR</sequence>
<reference evidence="7 8" key="1">
    <citation type="submission" date="2016-07" db="EMBL/GenBank/DDBJ databases">
        <title>Draft Genome Sequence of Methylobrevis pamukkalensis PK2.</title>
        <authorList>
            <person name="Vasilenko O.V."/>
            <person name="Doronina N.V."/>
            <person name="Shmareva M.N."/>
            <person name="Tarlachkov S.V."/>
            <person name="Mustakhimov I."/>
            <person name="Trotsenko Y.A."/>
        </authorList>
    </citation>
    <scope>NUCLEOTIDE SEQUENCE [LARGE SCALE GENOMIC DNA]</scope>
    <source>
        <strain evidence="7 8">PK2</strain>
    </source>
</reference>
<evidence type="ECO:0000256" key="5">
    <source>
        <dbReference type="ARBA" id="ARBA00023136"/>
    </source>
</evidence>
<dbReference type="Pfam" id="PF03739">
    <property type="entry name" value="LptF_LptG"/>
    <property type="match status" value="1"/>
</dbReference>
<evidence type="ECO:0000256" key="2">
    <source>
        <dbReference type="ARBA" id="ARBA00022475"/>
    </source>
</evidence>
<dbReference type="GO" id="GO:0005886">
    <property type="term" value="C:plasma membrane"/>
    <property type="evidence" value="ECO:0007669"/>
    <property type="project" value="UniProtKB-SubCell"/>
</dbReference>
<proteinExistence type="predicted"/>
<protein>
    <submittedName>
        <fullName evidence="7">Putative permease YjgP/YjgQ family protein</fullName>
    </submittedName>
</protein>